<feature type="compositionally biased region" description="Low complexity" evidence="6">
    <location>
        <begin position="81"/>
        <end position="95"/>
    </location>
</feature>
<feature type="domain" description="Xylanolytic transcriptional activator regulatory" evidence="7">
    <location>
        <begin position="232"/>
        <end position="312"/>
    </location>
</feature>
<evidence type="ECO:0000256" key="4">
    <source>
        <dbReference type="ARBA" id="ARBA00023163"/>
    </source>
</evidence>
<evidence type="ECO:0000313" key="8">
    <source>
        <dbReference type="EMBL" id="KAF2765489.1"/>
    </source>
</evidence>
<protein>
    <recommendedName>
        <fullName evidence="7">Xylanolytic transcriptional activator regulatory domain-containing protein</fullName>
    </recommendedName>
</protein>
<dbReference type="GO" id="GO:0003677">
    <property type="term" value="F:DNA binding"/>
    <property type="evidence" value="ECO:0007669"/>
    <property type="project" value="InterPro"/>
</dbReference>
<keyword evidence="2" id="KW-0479">Metal-binding</keyword>
<feature type="non-terminal residue" evidence="8">
    <location>
        <position position="1"/>
    </location>
</feature>
<keyword evidence="9" id="KW-1185">Reference proteome</keyword>
<accession>A0A6G1KYZ3</accession>
<dbReference type="OrthoDB" id="3362851at2759"/>
<dbReference type="InterPro" id="IPR050815">
    <property type="entry name" value="TF_fung"/>
</dbReference>
<dbReference type="InterPro" id="IPR007219">
    <property type="entry name" value="XnlR_reg_dom"/>
</dbReference>
<keyword evidence="4" id="KW-0804">Transcription</keyword>
<dbReference type="PANTHER" id="PTHR47338">
    <property type="entry name" value="ZN(II)2CYS6 TRANSCRIPTION FACTOR (EUROFUNG)-RELATED"/>
    <property type="match status" value="1"/>
</dbReference>
<evidence type="ECO:0000256" key="5">
    <source>
        <dbReference type="ARBA" id="ARBA00023242"/>
    </source>
</evidence>
<evidence type="ECO:0000313" key="9">
    <source>
        <dbReference type="Proteomes" id="UP000799436"/>
    </source>
</evidence>
<organism evidence="8 9">
    <name type="scientific">Teratosphaeria nubilosa</name>
    <dbReference type="NCBI Taxonomy" id="161662"/>
    <lineage>
        <taxon>Eukaryota</taxon>
        <taxon>Fungi</taxon>
        <taxon>Dikarya</taxon>
        <taxon>Ascomycota</taxon>
        <taxon>Pezizomycotina</taxon>
        <taxon>Dothideomycetes</taxon>
        <taxon>Dothideomycetidae</taxon>
        <taxon>Mycosphaerellales</taxon>
        <taxon>Teratosphaeriaceae</taxon>
        <taxon>Teratosphaeria</taxon>
    </lineage>
</organism>
<dbReference type="EMBL" id="ML995890">
    <property type="protein sequence ID" value="KAF2765489.1"/>
    <property type="molecule type" value="Genomic_DNA"/>
</dbReference>
<evidence type="ECO:0000259" key="7">
    <source>
        <dbReference type="SMART" id="SM00906"/>
    </source>
</evidence>
<dbReference type="GO" id="GO:0005634">
    <property type="term" value="C:nucleus"/>
    <property type="evidence" value="ECO:0007669"/>
    <property type="project" value="UniProtKB-SubCell"/>
</dbReference>
<feature type="region of interest" description="Disordered" evidence="6">
    <location>
        <begin position="28"/>
        <end position="47"/>
    </location>
</feature>
<reference evidence="8" key="1">
    <citation type="journal article" date="2020" name="Stud. Mycol.">
        <title>101 Dothideomycetes genomes: a test case for predicting lifestyles and emergence of pathogens.</title>
        <authorList>
            <person name="Haridas S."/>
            <person name="Albert R."/>
            <person name="Binder M."/>
            <person name="Bloem J."/>
            <person name="Labutti K."/>
            <person name="Salamov A."/>
            <person name="Andreopoulos B."/>
            <person name="Baker S."/>
            <person name="Barry K."/>
            <person name="Bills G."/>
            <person name="Bluhm B."/>
            <person name="Cannon C."/>
            <person name="Castanera R."/>
            <person name="Culley D."/>
            <person name="Daum C."/>
            <person name="Ezra D."/>
            <person name="Gonzalez J."/>
            <person name="Henrissat B."/>
            <person name="Kuo A."/>
            <person name="Liang C."/>
            <person name="Lipzen A."/>
            <person name="Lutzoni F."/>
            <person name="Magnuson J."/>
            <person name="Mondo S."/>
            <person name="Nolan M."/>
            <person name="Ohm R."/>
            <person name="Pangilinan J."/>
            <person name="Park H.-J."/>
            <person name="Ramirez L."/>
            <person name="Alfaro M."/>
            <person name="Sun H."/>
            <person name="Tritt A."/>
            <person name="Yoshinaga Y."/>
            <person name="Zwiers L.-H."/>
            <person name="Turgeon B."/>
            <person name="Goodwin S."/>
            <person name="Spatafora J."/>
            <person name="Crous P."/>
            <person name="Grigoriev I."/>
        </authorList>
    </citation>
    <scope>NUCLEOTIDE SEQUENCE</scope>
    <source>
        <strain evidence="8">CBS 116005</strain>
    </source>
</reference>
<dbReference type="CDD" id="cd12148">
    <property type="entry name" value="fungal_TF_MHR"/>
    <property type="match status" value="1"/>
</dbReference>
<dbReference type="GO" id="GO:0000981">
    <property type="term" value="F:DNA-binding transcription factor activity, RNA polymerase II-specific"/>
    <property type="evidence" value="ECO:0007669"/>
    <property type="project" value="InterPro"/>
</dbReference>
<evidence type="ECO:0000256" key="3">
    <source>
        <dbReference type="ARBA" id="ARBA00023015"/>
    </source>
</evidence>
<gene>
    <name evidence="8" type="ORF">EJ03DRAFT_279916</name>
</gene>
<evidence type="ECO:0000256" key="1">
    <source>
        <dbReference type="ARBA" id="ARBA00004123"/>
    </source>
</evidence>
<dbReference type="Pfam" id="PF04082">
    <property type="entry name" value="Fungal_trans"/>
    <property type="match status" value="1"/>
</dbReference>
<dbReference type="GO" id="GO:0006351">
    <property type="term" value="P:DNA-templated transcription"/>
    <property type="evidence" value="ECO:0007669"/>
    <property type="project" value="InterPro"/>
</dbReference>
<name>A0A6G1KYZ3_9PEZI</name>
<keyword evidence="3" id="KW-0805">Transcription regulation</keyword>
<sequence length="618" mass="68009">RSLLISIRGDLQQPTCSRCREVSAPCTYSLTKKKPGPRSAPRPVSSIQSKGDYRFFESSITGDGANGEQLLSPPYLTTEEASTSASRGDAGSSSGVNPGLGVGSSLGGFTGQAGLIELDIGATNSQAIIGLFFQRIHPSIPLFDQSSLMQAVIDGTIDRSLYNIIIAITLRLLPSDIPQADAHNAEAHLSSLLSSSDNTPSGSFNLTSSLSMMQMSCMLAYYGFHDRPGLKSWIRIGLLTRKAYALGLSQLDSAYTDEEELPTLGADTTSQWRRIWWVIYCLDSYSSITSGTPFVVEHNSIATALKHNVHSSRLLFLPADTEDVWQTANELAREATIDHFSIHIVATVLIKEAATLFRLQKQRPSRYSNARLTKLEDLIAAVRLSLPPGYLSSAKMTLRNETSLDYQARLVNAILIKQASTLLSMVPILREQDSRLIRRGWQKVMQCCGDVVATVKVWETDMLSTADPAVCFIISATLSLLHLYGKCEPDLSEDDRHTLARHENILKLFLQQFAAHWYLPRFVLSCYERLCGQFKGPVTYLEALRAIKMSHGLLFAKELTQPASVAQQSNAPVADDIGTMDDTWLNMFESGDWSVLQGFFGFDAHPNSQALPPVNLGY</sequence>
<evidence type="ECO:0000256" key="2">
    <source>
        <dbReference type="ARBA" id="ARBA00022723"/>
    </source>
</evidence>
<comment type="subcellular location">
    <subcellularLocation>
        <location evidence="1">Nucleus</location>
    </subcellularLocation>
</comment>
<dbReference type="AlphaFoldDB" id="A0A6G1KYZ3"/>
<dbReference type="InterPro" id="IPR001138">
    <property type="entry name" value="Zn2Cys6_DnaBD"/>
</dbReference>
<evidence type="ECO:0000256" key="6">
    <source>
        <dbReference type="SAM" id="MobiDB-lite"/>
    </source>
</evidence>
<dbReference type="CDD" id="cd00067">
    <property type="entry name" value="GAL4"/>
    <property type="match status" value="1"/>
</dbReference>
<dbReference type="Proteomes" id="UP000799436">
    <property type="component" value="Unassembled WGS sequence"/>
</dbReference>
<dbReference type="PANTHER" id="PTHR47338:SF10">
    <property type="entry name" value="TRANSCRIPTION FACTOR DOMAIN-CONTAINING PROTEIN-RELATED"/>
    <property type="match status" value="1"/>
</dbReference>
<proteinExistence type="predicted"/>
<dbReference type="GO" id="GO:0008270">
    <property type="term" value="F:zinc ion binding"/>
    <property type="evidence" value="ECO:0007669"/>
    <property type="project" value="InterPro"/>
</dbReference>
<dbReference type="SMART" id="SM00906">
    <property type="entry name" value="Fungal_trans"/>
    <property type="match status" value="1"/>
</dbReference>
<keyword evidence="5" id="KW-0539">Nucleus</keyword>
<feature type="region of interest" description="Disordered" evidence="6">
    <location>
        <begin position="77"/>
        <end position="97"/>
    </location>
</feature>